<keyword evidence="6" id="KW-0498">Mitosis</keyword>
<evidence type="ECO:0000256" key="3">
    <source>
        <dbReference type="ARBA" id="ARBA00022490"/>
    </source>
</evidence>
<dbReference type="PROSITE" id="PS50021">
    <property type="entry name" value="CH"/>
    <property type="match status" value="1"/>
</dbReference>
<dbReference type="Gene3D" id="1.20.5.1430">
    <property type="match status" value="1"/>
</dbReference>
<gene>
    <name evidence="13" type="ORF">CANINC_001026</name>
</gene>
<dbReference type="GO" id="GO:0008017">
    <property type="term" value="F:microtubule binding"/>
    <property type="evidence" value="ECO:0007669"/>
    <property type="project" value="InterPro"/>
</dbReference>
<dbReference type="Proteomes" id="UP000307173">
    <property type="component" value="Unassembled WGS sequence"/>
</dbReference>
<keyword evidence="7" id="KW-0206">Cytoskeleton</keyword>
<dbReference type="InterPro" id="IPR027328">
    <property type="entry name" value="MAPRE"/>
</dbReference>
<dbReference type="InterPro" id="IPR036872">
    <property type="entry name" value="CH_dom_sf"/>
</dbReference>
<evidence type="ECO:0000256" key="9">
    <source>
        <dbReference type="PROSITE-ProRule" id="PRU00576"/>
    </source>
</evidence>
<evidence type="ECO:0000256" key="4">
    <source>
        <dbReference type="ARBA" id="ARBA00022618"/>
    </source>
</evidence>
<dbReference type="OrthoDB" id="2119228at2759"/>
<keyword evidence="3" id="KW-0963">Cytoplasm</keyword>
<dbReference type="GO" id="GO:0005874">
    <property type="term" value="C:microtubule"/>
    <property type="evidence" value="ECO:0007669"/>
    <property type="project" value="UniProtKB-KW"/>
</dbReference>
<comment type="subcellular location">
    <subcellularLocation>
        <location evidence="1">Cytoplasm</location>
        <location evidence="1">Cytoskeleton</location>
    </subcellularLocation>
</comment>
<feature type="domain" description="Calponin-homology (CH)" evidence="11">
    <location>
        <begin position="5"/>
        <end position="107"/>
    </location>
</feature>
<keyword evidence="14" id="KW-1185">Reference proteome</keyword>
<evidence type="ECO:0000259" key="12">
    <source>
        <dbReference type="PROSITE" id="PS51230"/>
    </source>
</evidence>
<organism evidence="13 14">
    <name type="scientific">Pichia inconspicua</name>
    <dbReference type="NCBI Taxonomy" id="52247"/>
    <lineage>
        <taxon>Eukaryota</taxon>
        <taxon>Fungi</taxon>
        <taxon>Dikarya</taxon>
        <taxon>Ascomycota</taxon>
        <taxon>Saccharomycotina</taxon>
        <taxon>Pichiomycetes</taxon>
        <taxon>Pichiales</taxon>
        <taxon>Pichiaceae</taxon>
        <taxon>Pichia</taxon>
    </lineage>
</organism>
<evidence type="ECO:0000256" key="2">
    <source>
        <dbReference type="ARBA" id="ARBA00010729"/>
    </source>
</evidence>
<dbReference type="PROSITE" id="PS51230">
    <property type="entry name" value="EB1_C"/>
    <property type="match status" value="1"/>
</dbReference>
<evidence type="ECO:0008006" key="15">
    <source>
        <dbReference type="Google" id="ProtNLM"/>
    </source>
</evidence>
<dbReference type="GO" id="GO:0007010">
    <property type="term" value="P:cytoskeleton organization"/>
    <property type="evidence" value="ECO:0007669"/>
    <property type="project" value="UniProtKB-ARBA"/>
</dbReference>
<evidence type="ECO:0000256" key="5">
    <source>
        <dbReference type="ARBA" id="ARBA00022701"/>
    </source>
</evidence>
<dbReference type="InterPro" id="IPR004953">
    <property type="entry name" value="EB1_C"/>
</dbReference>
<dbReference type="PANTHER" id="PTHR10623">
    <property type="entry name" value="MICROTUBULE-ASSOCIATED PROTEIN RP/EB FAMILY MEMBER"/>
    <property type="match status" value="1"/>
</dbReference>
<dbReference type="GO" id="GO:0051301">
    <property type="term" value="P:cell division"/>
    <property type="evidence" value="ECO:0007669"/>
    <property type="project" value="UniProtKB-KW"/>
</dbReference>
<comment type="similarity">
    <text evidence="2">Belongs to the MAPRE family.</text>
</comment>
<evidence type="ECO:0000256" key="8">
    <source>
        <dbReference type="ARBA" id="ARBA00023306"/>
    </source>
</evidence>
<evidence type="ECO:0000313" key="14">
    <source>
        <dbReference type="Proteomes" id="UP000307173"/>
    </source>
</evidence>
<name>A0A4T0X5X1_9ASCO</name>
<dbReference type="Pfam" id="PF00307">
    <property type="entry name" value="CH"/>
    <property type="match status" value="1"/>
</dbReference>
<feature type="compositionally biased region" description="Low complexity" evidence="10">
    <location>
        <begin position="125"/>
        <end position="170"/>
    </location>
</feature>
<dbReference type="AlphaFoldDB" id="A0A4T0X5X1"/>
<keyword evidence="8" id="KW-0131">Cell cycle</keyword>
<feature type="domain" description="EB1 C-terminal" evidence="12">
    <location>
        <begin position="209"/>
        <end position="286"/>
    </location>
</feature>
<keyword evidence="5 9" id="KW-0493">Microtubule</keyword>
<dbReference type="Gene3D" id="1.10.418.10">
    <property type="entry name" value="Calponin-like domain"/>
    <property type="match status" value="1"/>
</dbReference>
<evidence type="ECO:0000256" key="7">
    <source>
        <dbReference type="ARBA" id="ARBA00023212"/>
    </source>
</evidence>
<keyword evidence="4" id="KW-0132">Cell division</keyword>
<feature type="compositionally biased region" description="Low complexity" evidence="10">
    <location>
        <begin position="188"/>
        <end position="207"/>
    </location>
</feature>
<sequence length="357" mass="40856">MAIVGASKSELLEWINSYFNLNYSKIEACGNGVPYVLIFNALYPNTINIQRLIQNPQTEFQIQNNFKLLQHGFNKVGISREVNVERLMKCRLQDNLEFLQWFGKLWCEFNKDFTFASLSNRPTSRHSLVSSTSRSRSRQSSASSRPSISASGSTQTTSNTTTTSSVSSSTLKQASRISSHNTPLNSHQTNQRQPQQKQQQQQQQQQQEQILKLKKELSSLNSTLDDMINLKNGLEIERDFYFNKLRDIEIICQDIKHSKNAANISVLDLVGDLMEIMYTTEDGFLPPDQELTDHEFENNTYHNLSNNTTNQSTLLDNQKINNASTPEKDLSIDNTRFSILNDHIDHSKVELFDDETF</sequence>
<evidence type="ECO:0000259" key="11">
    <source>
        <dbReference type="PROSITE" id="PS50021"/>
    </source>
</evidence>
<dbReference type="STRING" id="52247.A0A4T0X5X1"/>
<dbReference type="EMBL" id="SELW01000154">
    <property type="protein sequence ID" value="TID30392.1"/>
    <property type="molecule type" value="Genomic_DNA"/>
</dbReference>
<accession>A0A4T0X5X1</accession>
<feature type="region of interest" description="Disordered" evidence="10">
    <location>
        <begin position="123"/>
        <end position="207"/>
    </location>
</feature>
<evidence type="ECO:0000256" key="10">
    <source>
        <dbReference type="SAM" id="MobiDB-lite"/>
    </source>
</evidence>
<evidence type="ECO:0000256" key="1">
    <source>
        <dbReference type="ARBA" id="ARBA00004245"/>
    </source>
</evidence>
<dbReference type="InterPro" id="IPR036133">
    <property type="entry name" value="EB1_C_sf"/>
</dbReference>
<dbReference type="SUPFAM" id="SSF140612">
    <property type="entry name" value="EB1 dimerisation domain-like"/>
    <property type="match status" value="1"/>
</dbReference>
<feature type="compositionally biased region" description="Polar residues" evidence="10">
    <location>
        <begin position="171"/>
        <end position="187"/>
    </location>
</feature>
<comment type="caution">
    <text evidence="13">The sequence shown here is derived from an EMBL/GenBank/DDBJ whole genome shotgun (WGS) entry which is preliminary data.</text>
</comment>
<reference evidence="13 14" key="1">
    <citation type="journal article" date="2019" name="Front. Genet.">
        <title>Whole-Genome Sequencing of the Opportunistic Yeast Pathogen Candida inconspicua Uncovers Its Hybrid Origin.</title>
        <authorList>
            <person name="Mixao V."/>
            <person name="Hansen A.P."/>
            <person name="Saus E."/>
            <person name="Boekhout T."/>
            <person name="Lass-Florl C."/>
            <person name="Gabaldon T."/>
        </authorList>
    </citation>
    <scope>NUCLEOTIDE SEQUENCE [LARGE SCALE GENOMIC DNA]</scope>
    <source>
        <strain evidence="13 14">CBS 180</strain>
    </source>
</reference>
<evidence type="ECO:0000256" key="6">
    <source>
        <dbReference type="ARBA" id="ARBA00022776"/>
    </source>
</evidence>
<proteinExistence type="inferred from homology"/>
<protein>
    <recommendedName>
        <fullName evidence="15">Calponin-homology (CH) domain-containing protein</fullName>
    </recommendedName>
</protein>
<evidence type="ECO:0000313" key="13">
    <source>
        <dbReference type="EMBL" id="TID30392.1"/>
    </source>
</evidence>
<dbReference type="InterPro" id="IPR001715">
    <property type="entry name" value="CH_dom"/>
</dbReference>
<dbReference type="SUPFAM" id="SSF47576">
    <property type="entry name" value="Calponin-homology domain, CH-domain"/>
    <property type="match status" value="1"/>
</dbReference>
<dbReference type="Pfam" id="PF03271">
    <property type="entry name" value="EB1"/>
    <property type="match status" value="1"/>
</dbReference>